<dbReference type="PROSITE" id="PS50850">
    <property type="entry name" value="MFS"/>
    <property type="match status" value="1"/>
</dbReference>
<keyword evidence="7" id="KW-1185">Reference proteome</keyword>
<feature type="transmembrane region" description="Helical" evidence="4">
    <location>
        <begin position="118"/>
        <end position="140"/>
    </location>
</feature>
<feature type="transmembrane region" description="Helical" evidence="4">
    <location>
        <begin position="354"/>
        <end position="377"/>
    </location>
</feature>
<proteinExistence type="predicted"/>
<protein>
    <submittedName>
        <fullName evidence="6">YbfB/YjiJ family MFS transporter</fullName>
    </submittedName>
</protein>
<feature type="transmembrane region" description="Helical" evidence="4">
    <location>
        <begin position="262"/>
        <end position="284"/>
    </location>
</feature>
<accession>A0ABW0MLT0</accession>
<evidence type="ECO:0000313" key="7">
    <source>
        <dbReference type="Proteomes" id="UP001596101"/>
    </source>
</evidence>
<dbReference type="Proteomes" id="UP001596101">
    <property type="component" value="Unassembled WGS sequence"/>
</dbReference>
<evidence type="ECO:0000256" key="1">
    <source>
        <dbReference type="ARBA" id="ARBA00022692"/>
    </source>
</evidence>
<dbReference type="PANTHER" id="PTHR23537">
    <property type="match status" value="1"/>
</dbReference>
<dbReference type="InterPro" id="IPR036259">
    <property type="entry name" value="MFS_trans_sf"/>
</dbReference>
<feature type="transmembrane region" description="Helical" evidence="4">
    <location>
        <begin position="228"/>
        <end position="256"/>
    </location>
</feature>
<keyword evidence="3 4" id="KW-0472">Membrane</keyword>
<feature type="transmembrane region" description="Helical" evidence="4">
    <location>
        <begin position="383"/>
        <end position="402"/>
    </location>
</feature>
<feature type="transmembrane region" description="Helical" evidence="4">
    <location>
        <begin position="187"/>
        <end position="207"/>
    </location>
</feature>
<organism evidence="6 7">
    <name type="scientific">Massilia suwonensis</name>
    <dbReference type="NCBI Taxonomy" id="648895"/>
    <lineage>
        <taxon>Bacteria</taxon>
        <taxon>Pseudomonadati</taxon>
        <taxon>Pseudomonadota</taxon>
        <taxon>Betaproteobacteria</taxon>
        <taxon>Burkholderiales</taxon>
        <taxon>Oxalobacteraceae</taxon>
        <taxon>Telluria group</taxon>
        <taxon>Massilia</taxon>
    </lineage>
</organism>
<evidence type="ECO:0000256" key="2">
    <source>
        <dbReference type="ARBA" id="ARBA00022989"/>
    </source>
</evidence>
<keyword evidence="2 4" id="KW-1133">Transmembrane helix</keyword>
<dbReference type="InterPro" id="IPR020846">
    <property type="entry name" value="MFS_dom"/>
</dbReference>
<evidence type="ECO:0000256" key="3">
    <source>
        <dbReference type="ARBA" id="ARBA00023136"/>
    </source>
</evidence>
<dbReference type="PANTHER" id="PTHR23537:SF1">
    <property type="entry name" value="SUGAR TRANSPORTER"/>
    <property type="match status" value="1"/>
</dbReference>
<dbReference type="RefSeq" id="WP_379752379.1">
    <property type="nucleotide sequence ID" value="NZ_JBHSMR010000008.1"/>
</dbReference>
<feature type="transmembrane region" description="Helical" evidence="4">
    <location>
        <begin position="60"/>
        <end position="80"/>
    </location>
</feature>
<feature type="transmembrane region" description="Helical" evidence="4">
    <location>
        <begin position="296"/>
        <end position="313"/>
    </location>
</feature>
<dbReference type="EMBL" id="JBHSMR010000008">
    <property type="protein sequence ID" value="MFC5477751.1"/>
    <property type="molecule type" value="Genomic_DNA"/>
</dbReference>
<feature type="transmembrane region" description="Helical" evidence="4">
    <location>
        <begin position="152"/>
        <end position="175"/>
    </location>
</feature>
<sequence>MSSHANSAPNTSPGPASLAARRPFLTAFALSLGAAVSLGLTRFSYALLLPPMRADLDWSYFLSGAMNTGNALGYFLGALATPALMRRYGAQAALVGGAVLASLFMLLSGFVTDAQVLIGQRVLAGIASAFIFISGGLLAARLGLLHPERAGLLLGIYYGGTGLGIVASSLLVPVAMDAAATHGAAHAWQWAWIALAALCLLATLAMIPPARQVDGAPSQANSQGGFRLSPFAFGLAGYLMFGVGYIGYMTFVIALLKEQGMAGGTITLFYAMLGLAVMASSRIWARMLDRFKGGRAMAILNALLGVATILPALTAAPALMFVSGLLFGGIFLSVVASTTALVRHNLPQHAWSAGISAFTTVFALGQIVGPSTIGWIADGPGGLQRGLVFSALALFVGALLASRQRALV</sequence>
<feature type="transmembrane region" description="Helical" evidence="4">
    <location>
        <begin position="92"/>
        <end position="112"/>
    </location>
</feature>
<keyword evidence="1 4" id="KW-0812">Transmembrane</keyword>
<evidence type="ECO:0000313" key="6">
    <source>
        <dbReference type="EMBL" id="MFC5477751.1"/>
    </source>
</evidence>
<feature type="domain" description="Major facilitator superfamily (MFS) profile" evidence="5">
    <location>
        <begin position="23"/>
        <end position="408"/>
    </location>
</feature>
<dbReference type="Pfam" id="PF06779">
    <property type="entry name" value="MFS_4"/>
    <property type="match status" value="1"/>
</dbReference>
<name>A0ABW0MLT0_9BURK</name>
<feature type="transmembrane region" description="Helical" evidence="4">
    <location>
        <begin position="319"/>
        <end position="342"/>
    </location>
</feature>
<evidence type="ECO:0000259" key="5">
    <source>
        <dbReference type="PROSITE" id="PS50850"/>
    </source>
</evidence>
<reference evidence="7" key="1">
    <citation type="journal article" date="2019" name="Int. J. Syst. Evol. Microbiol.">
        <title>The Global Catalogue of Microorganisms (GCM) 10K type strain sequencing project: providing services to taxonomists for standard genome sequencing and annotation.</title>
        <authorList>
            <consortium name="The Broad Institute Genomics Platform"/>
            <consortium name="The Broad Institute Genome Sequencing Center for Infectious Disease"/>
            <person name="Wu L."/>
            <person name="Ma J."/>
        </authorList>
    </citation>
    <scope>NUCLEOTIDE SEQUENCE [LARGE SCALE GENOMIC DNA]</scope>
    <source>
        <strain evidence="7">CCUG 43111</strain>
    </source>
</reference>
<dbReference type="Gene3D" id="1.20.1250.20">
    <property type="entry name" value="MFS general substrate transporter like domains"/>
    <property type="match status" value="2"/>
</dbReference>
<dbReference type="SUPFAM" id="SSF103473">
    <property type="entry name" value="MFS general substrate transporter"/>
    <property type="match status" value="1"/>
</dbReference>
<gene>
    <name evidence="6" type="ORF">ACFPQ5_06100</name>
</gene>
<evidence type="ECO:0000256" key="4">
    <source>
        <dbReference type="SAM" id="Phobius"/>
    </source>
</evidence>
<feature type="transmembrane region" description="Helical" evidence="4">
    <location>
        <begin position="24"/>
        <end position="48"/>
    </location>
</feature>
<comment type="caution">
    <text evidence="6">The sequence shown here is derived from an EMBL/GenBank/DDBJ whole genome shotgun (WGS) entry which is preliminary data.</text>
</comment>
<dbReference type="InterPro" id="IPR010645">
    <property type="entry name" value="MFS_4"/>
</dbReference>